<gene>
    <name evidence="1" type="ORF">L2E82_03289</name>
</gene>
<sequence length="169" mass="19177">MILLLCFYLGFASLLTVGKVMWKLDHLTPYLNQILKGYSPRQTTLIEEAQHKYCSSSTTISKKIESGSSSNSKRPSQNFLTSEFLGPTVCTCDILTMEVNMELEKMKEKQEVNLDKVNRALSEFALMQNDFRIIKRWMNIYKWSLIGVSTAVVAGCVVFGFLFTGCGYK</sequence>
<proteinExistence type="predicted"/>
<accession>A0ACB9H3A3</accession>
<evidence type="ECO:0000313" key="2">
    <source>
        <dbReference type="Proteomes" id="UP001055811"/>
    </source>
</evidence>
<dbReference type="Proteomes" id="UP001055811">
    <property type="component" value="Linkage Group LG01"/>
</dbReference>
<protein>
    <submittedName>
        <fullName evidence="1">Uncharacterized protein</fullName>
    </submittedName>
</protein>
<keyword evidence="2" id="KW-1185">Reference proteome</keyword>
<name>A0ACB9H3A3_CICIN</name>
<reference evidence="2" key="1">
    <citation type="journal article" date="2022" name="Mol. Ecol. Resour.">
        <title>The genomes of chicory, endive, great burdock and yacon provide insights into Asteraceae palaeo-polyploidization history and plant inulin production.</title>
        <authorList>
            <person name="Fan W."/>
            <person name="Wang S."/>
            <person name="Wang H."/>
            <person name="Wang A."/>
            <person name="Jiang F."/>
            <person name="Liu H."/>
            <person name="Zhao H."/>
            <person name="Xu D."/>
            <person name="Zhang Y."/>
        </authorList>
    </citation>
    <scope>NUCLEOTIDE SEQUENCE [LARGE SCALE GENOMIC DNA]</scope>
    <source>
        <strain evidence="2">cv. Punajuju</strain>
    </source>
</reference>
<organism evidence="1 2">
    <name type="scientific">Cichorium intybus</name>
    <name type="common">Chicory</name>
    <dbReference type="NCBI Taxonomy" id="13427"/>
    <lineage>
        <taxon>Eukaryota</taxon>
        <taxon>Viridiplantae</taxon>
        <taxon>Streptophyta</taxon>
        <taxon>Embryophyta</taxon>
        <taxon>Tracheophyta</taxon>
        <taxon>Spermatophyta</taxon>
        <taxon>Magnoliopsida</taxon>
        <taxon>eudicotyledons</taxon>
        <taxon>Gunneridae</taxon>
        <taxon>Pentapetalae</taxon>
        <taxon>asterids</taxon>
        <taxon>campanulids</taxon>
        <taxon>Asterales</taxon>
        <taxon>Asteraceae</taxon>
        <taxon>Cichorioideae</taxon>
        <taxon>Cichorieae</taxon>
        <taxon>Cichoriinae</taxon>
        <taxon>Cichorium</taxon>
    </lineage>
</organism>
<dbReference type="EMBL" id="CM042009">
    <property type="protein sequence ID" value="KAI3790328.1"/>
    <property type="molecule type" value="Genomic_DNA"/>
</dbReference>
<comment type="caution">
    <text evidence="1">The sequence shown here is derived from an EMBL/GenBank/DDBJ whole genome shotgun (WGS) entry which is preliminary data.</text>
</comment>
<evidence type="ECO:0000313" key="1">
    <source>
        <dbReference type="EMBL" id="KAI3790328.1"/>
    </source>
</evidence>
<reference evidence="1 2" key="2">
    <citation type="journal article" date="2022" name="Mol. Ecol. Resour.">
        <title>The genomes of chicory, endive, great burdock and yacon provide insights into Asteraceae paleo-polyploidization history and plant inulin production.</title>
        <authorList>
            <person name="Fan W."/>
            <person name="Wang S."/>
            <person name="Wang H."/>
            <person name="Wang A."/>
            <person name="Jiang F."/>
            <person name="Liu H."/>
            <person name="Zhao H."/>
            <person name="Xu D."/>
            <person name="Zhang Y."/>
        </authorList>
    </citation>
    <scope>NUCLEOTIDE SEQUENCE [LARGE SCALE GENOMIC DNA]</scope>
    <source>
        <strain evidence="2">cv. Punajuju</strain>
        <tissue evidence="1">Leaves</tissue>
    </source>
</reference>